<dbReference type="Proteomes" id="UP000599074">
    <property type="component" value="Unassembled WGS sequence"/>
</dbReference>
<evidence type="ECO:0000313" key="2">
    <source>
        <dbReference type="Proteomes" id="UP000599074"/>
    </source>
</evidence>
<evidence type="ECO:0000313" key="1">
    <source>
        <dbReference type="EMBL" id="GII25190.1"/>
    </source>
</evidence>
<dbReference type="EMBL" id="BOON01000047">
    <property type="protein sequence ID" value="GII25190.1"/>
    <property type="molecule type" value="Genomic_DNA"/>
</dbReference>
<keyword evidence="2" id="KW-1185">Reference proteome</keyword>
<sequence>MRIDLDVLAEWSRTLDRLPPLASQLRLESPSTSAGSAAHALHRVSAAGMVALVEVAESLDRLTERLRSGVATAAAGYSRVDDHAASVVDCHVR</sequence>
<proteinExistence type="predicted"/>
<reference evidence="1" key="1">
    <citation type="submission" date="2021-01" db="EMBL/GenBank/DDBJ databases">
        <title>Whole genome shotgun sequence of Planosporangium mesophilum NBRC 109066.</title>
        <authorList>
            <person name="Komaki H."/>
            <person name="Tamura T."/>
        </authorList>
    </citation>
    <scope>NUCLEOTIDE SEQUENCE</scope>
    <source>
        <strain evidence="1">NBRC 109066</strain>
    </source>
</reference>
<accession>A0A8J3X282</accession>
<organism evidence="1 2">
    <name type="scientific">Planosporangium mesophilum</name>
    <dbReference type="NCBI Taxonomy" id="689768"/>
    <lineage>
        <taxon>Bacteria</taxon>
        <taxon>Bacillati</taxon>
        <taxon>Actinomycetota</taxon>
        <taxon>Actinomycetes</taxon>
        <taxon>Micromonosporales</taxon>
        <taxon>Micromonosporaceae</taxon>
        <taxon>Planosporangium</taxon>
    </lineage>
</organism>
<protein>
    <submittedName>
        <fullName evidence="1">Uncharacterized protein</fullName>
    </submittedName>
</protein>
<gene>
    <name evidence="1" type="ORF">Pme01_47870</name>
</gene>
<name>A0A8J3X282_9ACTN</name>
<dbReference type="AlphaFoldDB" id="A0A8J3X282"/>
<comment type="caution">
    <text evidence="1">The sequence shown here is derived from an EMBL/GenBank/DDBJ whole genome shotgun (WGS) entry which is preliminary data.</text>
</comment>